<organism evidence="3 4">
    <name type="scientific">Sphingobacterium kitahiroshimense</name>
    <dbReference type="NCBI Taxonomy" id="470446"/>
    <lineage>
        <taxon>Bacteria</taxon>
        <taxon>Pseudomonadati</taxon>
        <taxon>Bacteroidota</taxon>
        <taxon>Sphingobacteriia</taxon>
        <taxon>Sphingobacteriales</taxon>
        <taxon>Sphingobacteriaceae</taxon>
        <taxon>Sphingobacterium</taxon>
    </lineage>
</organism>
<feature type="domain" description="Thioesterase" evidence="2">
    <location>
        <begin position="1"/>
        <end position="216"/>
    </location>
</feature>
<dbReference type="RefSeq" id="WP_346580352.1">
    <property type="nucleotide sequence ID" value="NZ_JBDJLH010000006.1"/>
</dbReference>
<keyword evidence="4" id="KW-1185">Reference proteome</keyword>
<dbReference type="GO" id="GO:0016787">
    <property type="term" value="F:hydrolase activity"/>
    <property type="evidence" value="ECO:0007669"/>
    <property type="project" value="UniProtKB-KW"/>
</dbReference>
<comment type="similarity">
    <text evidence="1">Belongs to the thioesterase family.</text>
</comment>
<dbReference type="SUPFAM" id="SSF53474">
    <property type="entry name" value="alpha/beta-Hydrolases"/>
    <property type="match status" value="1"/>
</dbReference>
<name>A0ABV0BLZ4_9SPHI</name>
<dbReference type="InterPro" id="IPR012223">
    <property type="entry name" value="TEII"/>
</dbReference>
<dbReference type="Proteomes" id="UP001409291">
    <property type="component" value="Unassembled WGS sequence"/>
</dbReference>
<proteinExistence type="inferred from homology"/>
<dbReference type="PANTHER" id="PTHR11487:SF0">
    <property type="entry name" value="S-ACYL FATTY ACID SYNTHASE THIOESTERASE, MEDIUM CHAIN"/>
    <property type="match status" value="1"/>
</dbReference>
<sequence length="229" mass="26136">MIHFAGGNIYSFQDMISHFNMFEVIPLELPGRGKRIGEGLVREFDLAAMDLYDQIAKKLNGQKFSIFGHSMGAYLGLRISNMLEKAGELPDYLIVSGNPGPGIINNRYRYLMDEDMFIKELASLGGMPDGFLENDELFEFYEPILRADFEIAENNKVEREPPINAPILAIMGSREEKVSEISNWRRFTTSRFNFEILEGGHFFIHKQTTKVARLIEGYHSKLTGPPYQV</sequence>
<protein>
    <submittedName>
        <fullName evidence="3">Alpha/beta fold hydrolase</fullName>
    </submittedName>
</protein>
<dbReference type="InterPro" id="IPR001031">
    <property type="entry name" value="Thioesterase"/>
</dbReference>
<accession>A0ABV0BLZ4</accession>
<evidence type="ECO:0000259" key="2">
    <source>
        <dbReference type="Pfam" id="PF00975"/>
    </source>
</evidence>
<dbReference type="Gene3D" id="3.40.50.1820">
    <property type="entry name" value="alpha/beta hydrolase"/>
    <property type="match status" value="1"/>
</dbReference>
<reference evidence="3 4" key="1">
    <citation type="submission" date="2024-04" db="EMBL/GenBank/DDBJ databases">
        <title>WGS of bacteria from Torrens River.</title>
        <authorList>
            <person name="Wyrsch E.R."/>
            <person name="Drigo B."/>
        </authorList>
    </citation>
    <scope>NUCLEOTIDE SEQUENCE [LARGE SCALE GENOMIC DNA]</scope>
    <source>
        <strain evidence="3 4">TWI391</strain>
    </source>
</reference>
<dbReference type="Pfam" id="PF00975">
    <property type="entry name" value="Thioesterase"/>
    <property type="match status" value="1"/>
</dbReference>
<dbReference type="EMBL" id="JBDJNQ010000001">
    <property type="protein sequence ID" value="MEN5375825.1"/>
    <property type="molecule type" value="Genomic_DNA"/>
</dbReference>
<comment type="caution">
    <text evidence="3">The sequence shown here is derived from an EMBL/GenBank/DDBJ whole genome shotgun (WGS) entry which is preliminary data.</text>
</comment>
<dbReference type="PANTHER" id="PTHR11487">
    <property type="entry name" value="THIOESTERASE"/>
    <property type="match status" value="1"/>
</dbReference>
<evidence type="ECO:0000313" key="4">
    <source>
        <dbReference type="Proteomes" id="UP001409291"/>
    </source>
</evidence>
<evidence type="ECO:0000313" key="3">
    <source>
        <dbReference type="EMBL" id="MEN5375825.1"/>
    </source>
</evidence>
<evidence type="ECO:0000256" key="1">
    <source>
        <dbReference type="ARBA" id="ARBA00007169"/>
    </source>
</evidence>
<gene>
    <name evidence="3" type="ORF">ABE541_00980</name>
</gene>
<keyword evidence="3" id="KW-0378">Hydrolase</keyword>
<dbReference type="InterPro" id="IPR029058">
    <property type="entry name" value="AB_hydrolase_fold"/>
</dbReference>